<proteinExistence type="predicted"/>
<protein>
    <submittedName>
        <fullName evidence="1">Uncharacterized protein</fullName>
    </submittedName>
</protein>
<reference evidence="1" key="1">
    <citation type="submission" date="2021-03" db="EMBL/GenBank/DDBJ databases">
        <title>Evolutionary innovations through gain and loss of genes in the ectomycorrhizal Boletales.</title>
        <authorList>
            <person name="Wu G."/>
            <person name="Miyauchi S."/>
            <person name="Morin E."/>
            <person name="Yang Z.-L."/>
            <person name="Xu J."/>
            <person name="Martin F.M."/>
        </authorList>
    </citation>
    <scope>NUCLEOTIDE SEQUENCE</scope>
    <source>
        <strain evidence="1">BR01</strain>
    </source>
</reference>
<evidence type="ECO:0000313" key="2">
    <source>
        <dbReference type="Proteomes" id="UP000683000"/>
    </source>
</evidence>
<dbReference type="EMBL" id="JAGFBS010000031">
    <property type="protein sequence ID" value="KAG6371879.1"/>
    <property type="molecule type" value="Genomic_DNA"/>
</dbReference>
<organism evidence="1 2">
    <name type="scientific">Boletus reticuloceps</name>
    <dbReference type="NCBI Taxonomy" id="495285"/>
    <lineage>
        <taxon>Eukaryota</taxon>
        <taxon>Fungi</taxon>
        <taxon>Dikarya</taxon>
        <taxon>Basidiomycota</taxon>
        <taxon>Agaricomycotina</taxon>
        <taxon>Agaricomycetes</taxon>
        <taxon>Agaricomycetidae</taxon>
        <taxon>Boletales</taxon>
        <taxon>Boletineae</taxon>
        <taxon>Boletaceae</taxon>
        <taxon>Boletoideae</taxon>
        <taxon>Boletus</taxon>
    </lineage>
</organism>
<sequence>MALITEAFSTIAPFGGLYKIGLDNSNPPIVKAIPKGAVAEWTVQNFDDAPDCYRLFVNDGKKDWALSASEDKTTISTYESNPASSNSHVWYIVEFPDEYY</sequence>
<dbReference type="Proteomes" id="UP000683000">
    <property type="component" value="Unassembled WGS sequence"/>
</dbReference>
<gene>
    <name evidence="1" type="ORF">JVT61DRAFT_8879</name>
</gene>
<evidence type="ECO:0000313" key="1">
    <source>
        <dbReference type="EMBL" id="KAG6371879.1"/>
    </source>
</evidence>
<dbReference type="AlphaFoldDB" id="A0A8I2YH43"/>
<name>A0A8I2YH43_9AGAM</name>
<dbReference type="OrthoDB" id="2609425at2759"/>
<accession>A0A8I2YH43</accession>
<keyword evidence="2" id="KW-1185">Reference proteome</keyword>
<comment type="caution">
    <text evidence="1">The sequence shown here is derived from an EMBL/GenBank/DDBJ whole genome shotgun (WGS) entry which is preliminary data.</text>
</comment>